<dbReference type="AlphaFoldDB" id="A0A0A3JGU5"/>
<sequence length="161" mass="17800">MKKLWISFLVLAITIGGVYFFIKFNPPLEIGTLASSEDDKLVIVSVGNKGFSEINILDISVNNSEKPMETKIQVSNALQGFTLTNDDTSVEAKKYGFTDIDKVALKTGTSPSSNFEKLDNGAATKNDEIYGISVIHNEEVNKVHIKYKYLGIPFNDTVIFN</sequence>
<dbReference type="Proteomes" id="UP000030595">
    <property type="component" value="Unassembled WGS sequence"/>
</dbReference>
<organism evidence="1 2">
    <name type="scientific">Ureibacillus massiliensis 4400831 = CIP 108448 = CCUG 49529</name>
    <dbReference type="NCBI Taxonomy" id="1211035"/>
    <lineage>
        <taxon>Bacteria</taxon>
        <taxon>Bacillati</taxon>
        <taxon>Bacillota</taxon>
        <taxon>Bacilli</taxon>
        <taxon>Bacillales</taxon>
        <taxon>Caryophanaceae</taxon>
        <taxon>Ureibacillus</taxon>
    </lineage>
</organism>
<protein>
    <submittedName>
        <fullName evidence="1">Uncharacterized protein</fullName>
    </submittedName>
</protein>
<dbReference type="eggNOG" id="ENOG5030XM8">
    <property type="taxonomic scope" value="Bacteria"/>
</dbReference>
<comment type="caution">
    <text evidence="1">The sequence shown here is derived from an EMBL/GenBank/DDBJ whole genome shotgun (WGS) entry which is preliminary data.</text>
</comment>
<keyword evidence="2" id="KW-1185">Reference proteome</keyword>
<name>A0A0A3JGU5_9BACL</name>
<evidence type="ECO:0000313" key="2">
    <source>
        <dbReference type="Proteomes" id="UP000030595"/>
    </source>
</evidence>
<dbReference type="OrthoDB" id="2474144at2"/>
<reference evidence="1 2" key="1">
    <citation type="submission" date="2014-02" db="EMBL/GenBank/DDBJ databases">
        <title>Draft genome sequence of Lysinibacillus massiliensis CCUG 49529.</title>
        <authorList>
            <person name="Zhang F."/>
            <person name="Wang G."/>
            <person name="Zhang L."/>
        </authorList>
    </citation>
    <scope>NUCLEOTIDE SEQUENCE [LARGE SCALE GENOMIC DNA]</scope>
    <source>
        <strain evidence="1 2">CCUG 49529</strain>
    </source>
</reference>
<accession>A0A0A3JGU5</accession>
<dbReference type="EMBL" id="JPVQ01000076">
    <property type="protein sequence ID" value="KGR86232.1"/>
    <property type="molecule type" value="Genomic_DNA"/>
</dbReference>
<dbReference type="RefSeq" id="WP_084078063.1">
    <property type="nucleotide sequence ID" value="NZ_AVCZ01000076.1"/>
</dbReference>
<proteinExistence type="predicted"/>
<evidence type="ECO:0000313" key="1">
    <source>
        <dbReference type="EMBL" id="KGR86232.1"/>
    </source>
</evidence>
<gene>
    <name evidence="1" type="ORF">CD30_19020</name>
</gene>